<protein>
    <recommendedName>
        <fullName evidence="3">Transposase</fullName>
    </recommendedName>
</protein>
<gene>
    <name evidence="1" type="ORF">M9458_008251</name>
</gene>
<organism evidence="1 2">
    <name type="scientific">Cirrhinus mrigala</name>
    <name type="common">Mrigala</name>
    <dbReference type="NCBI Taxonomy" id="683832"/>
    <lineage>
        <taxon>Eukaryota</taxon>
        <taxon>Metazoa</taxon>
        <taxon>Chordata</taxon>
        <taxon>Craniata</taxon>
        <taxon>Vertebrata</taxon>
        <taxon>Euteleostomi</taxon>
        <taxon>Actinopterygii</taxon>
        <taxon>Neopterygii</taxon>
        <taxon>Teleostei</taxon>
        <taxon>Ostariophysi</taxon>
        <taxon>Cypriniformes</taxon>
        <taxon>Cyprinidae</taxon>
        <taxon>Labeoninae</taxon>
        <taxon>Labeonini</taxon>
        <taxon>Cirrhinus</taxon>
    </lineage>
</organism>
<dbReference type="Proteomes" id="UP001529510">
    <property type="component" value="Unassembled WGS sequence"/>
</dbReference>
<sequence>MQGKITDLEGRSRRNNIRIYSIKEGAEGASMFKFINGLLKTKLSLNDDLDLQIQRAHRLVNFLQYITKDLVLCTAWAKGIRYEGRPVFFAHNYQAEINAKLKEYKEVKRVLKKNKIHFQTPYPAKIRIHWETGPQLYDSAAEAAEDLNKRGYAVDLTAISEGSERRWEERLTRHTQWQKVRNSAHNRIREKLQGFQRQPPMTY</sequence>
<dbReference type="InterPro" id="IPR004244">
    <property type="entry name" value="Transposase_22"/>
</dbReference>
<dbReference type="EMBL" id="JAMKFB020000004">
    <property type="protein sequence ID" value="KAL0194679.1"/>
    <property type="molecule type" value="Genomic_DNA"/>
</dbReference>
<evidence type="ECO:0000313" key="1">
    <source>
        <dbReference type="EMBL" id="KAL0194679.1"/>
    </source>
</evidence>
<dbReference type="PANTHER" id="PTHR11505">
    <property type="entry name" value="L1 TRANSPOSABLE ELEMENT-RELATED"/>
    <property type="match status" value="1"/>
</dbReference>
<evidence type="ECO:0000313" key="2">
    <source>
        <dbReference type="Proteomes" id="UP001529510"/>
    </source>
</evidence>
<name>A0ABD0R8A1_CIRMR</name>
<dbReference type="Gene3D" id="3.30.250.20">
    <property type="entry name" value="L1 transposable element, C-terminal domain"/>
    <property type="match status" value="1"/>
</dbReference>
<dbReference type="InterPro" id="IPR042566">
    <property type="entry name" value="L1_C"/>
</dbReference>
<reference evidence="1 2" key="1">
    <citation type="submission" date="2024-05" db="EMBL/GenBank/DDBJ databases">
        <title>Genome sequencing and assembly of Indian major carp, Cirrhinus mrigala (Hamilton, 1822).</title>
        <authorList>
            <person name="Mohindra V."/>
            <person name="Chowdhury L.M."/>
            <person name="Lal K."/>
            <person name="Jena J.K."/>
        </authorList>
    </citation>
    <scope>NUCLEOTIDE SEQUENCE [LARGE SCALE GENOMIC DNA]</scope>
    <source>
        <strain evidence="1">CM1030</strain>
        <tissue evidence="1">Blood</tissue>
    </source>
</reference>
<accession>A0ABD0R8A1</accession>
<dbReference type="AlphaFoldDB" id="A0ABD0R8A1"/>
<keyword evidence="2" id="KW-1185">Reference proteome</keyword>
<comment type="caution">
    <text evidence="1">The sequence shown here is derived from an EMBL/GenBank/DDBJ whole genome shotgun (WGS) entry which is preliminary data.</text>
</comment>
<proteinExistence type="predicted"/>
<evidence type="ECO:0008006" key="3">
    <source>
        <dbReference type="Google" id="ProtNLM"/>
    </source>
</evidence>